<dbReference type="PANTHER" id="PTHR10459:SF60">
    <property type="entry name" value="POLY [ADP-RIBOSE] POLYMERASE 2"/>
    <property type="match status" value="1"/>
</dbReference>
<evidence type="ECO:0000313" key="7">
    <source>
        <dbReference type="Ensembl" id="ENSCPBP00000006613.1"/>
    </source>
</evidence>
<evidence type="ECO:0000256" key="4">
    <source>
        <dbReference type="ARBA" id="ARBA00023027"/>
    </source>
</evidence>
<dbReference type="InterPro" id="IPR036930">
    <property type="entry name" value="WGR_dom_sf"/>
</dbReference>
<comment type="catalytic activity">
    <reaction evidence="5">
        <text>NAD(+) + (ADP-D-ribosyl)n-acceptor = nicotinamide + (ADP-D-ribosyl)n+1-acceptor + H(+).</text>
        <dbReference type="EC" id="2.4.2.30"/>
    </reaction>
</comment>
<evidence type="ECO:0000259" key="6">
    <source>
        <dbReference type="PROSITE" id="PS51977"/>
    </source>
</evidence>
<dbReference type="GO" id="GO:0070212">
    <property type="term" value="P:protein poly-ADP-ribosylation"/>
    <property type="evidence" value="ECO:0007669"/>
    <property type="project" value="TreeGrafter"/>
</dbReference>
<evidence type="ECO:0000313" key="8">
    <source>
        <dbReference type="Proteomes" id="UP000694380"/>
    </source>
</evidence>
<keyword evidence="2" id="KW-0328">Glycosyltransferase</keyword>
<name>A0A8C3FCE6_CHRPI</name>
<dbReference type="AlphaFoldDB" id="A0A8C3FCE6"/>
<evidence type="ECO:0000256" key="2">
    <source>
        <dbReference type="ARBA" id="ARBA00022676"/>
    </source>
</evidence>
<protein>
    <recommendedName>
        <fullName evidence="1">NAD(+) ADP-ribosyltransferase</fullName>
        <ecNumber evidence="1">2.4.2.30</ecNumber>
    </recommendedName>
</protein>
<keyword evidence="8" id="KW-1185">Reference proteome</keyword>
<accession>A0A8C3FCE6</accession>
<dbReference type="GO" id="GO:0005730">
    <property type="term" value="C:nucleolus"/>
    <property type="evidence" value="ECO:0007669"/>
    <property type="project" value="TreeGrafter"/>
</dbReference>
<evidence type="ECO:0000256" key="5">
    <source>
        <dbReference type="ARBA" id="ARBA00033987"/>
    </source>
</evidence>
<reference evidence="7" key="2">
    <citation type="submission" date="2025-09" db="UniProtKB">
        <authorList>
            <consortium name="Ensembl"/>
        </authorList>
    </citation>
    <scope>IDENTIFICATION</scope>
</reference>
<dbReference type="Proteomes" id="UP000694380">
    <property type="component" value="Unplaced"/>
</dbReference>
<dbReference type="EC" id="2.4.2.30" evidence="1"/>
<dbReference type="InterPro" id="IPR008893">
    <property type="entry name" value="WGR_domain"/>
</dbReference>
<reference evidence="7" key="1">
    <citation type="submission" date="2025-08" db="UniProtKB">
        <authorList>
            <consortium name="Ensembl"/>
        </authorList>
    </citation>
    <scope>IDENTIFICATION</scope>
</reference>
<dbReference type="InterPro" id="IPR050800">
    <property type="entry name" value="ARTD/PARP"/>
</dbReference>
<proteinExistence type="predicted"/>
<dbReference type="SMART" id="SM00773">
    <property type="entry name" value="WGR"/>
    <property type="match status" value="1"/>
</dbReference>
<dbReference type="GO" id="GO:0003950">
    <property type="term" value="F:NAD+ poly-ADP-ribosyltransferase activity"/>
    <property type="evidence" value="ECO:0007669"/>
    <property type="project" value="UniProtKB-EC"/>
</dbReference>
<keyword evidence="4" id="KW-0520">NAD</keyword>
<dbReference type="SUPFAM" id="SSF142921">
    <property type="entry name" value="WGR domain-like"/>
    <property type="match status" value="1"/>
</dbReference>
<dbReference type="GO" id="GO:0006302">
    <property type="term" value="P:double-strand break repair"/>
    <property type="evidence" value="ECO:0007669"/>
    <property type="project" value="TreeGrafter"/>
</dbReference>
<organism evidence="7 8">
    <name type="scientific">Chrysemys picta bellii</name>
    <name type="common">Western painted turtle</name>
    <name type="synonym">Emys bellii</name>
    <dbReference type="NCBI Taxonomy" id="8478"/>
    <lineage>
        <taxon>Eukaryota</taxon>
        <taxon>Metazoa</taxon>
        <taxon>Chordata</taxon>
        <taxon>Craniata</taxon>
        <taxon>Vertebrata</taxon>
        <taxon>Euteleostomi</taxon>
        <taxon>Archelosauria</taxon>
        <taxon>Testudinata</taxon>
        <taxon>Testudines</taxon>
        <taxon>Cryptodira</taxon>
        <taxon>Durocryptodira</taxon>
        <taxon>Testudinoidea</taxon>
        <taxon>Emydidae</taxon>
        <taxon>Chrysemys</taxon>
    </lineage>
</organism>
<evidence type="ECO:0000256" key="1">
    <source>
        <dbReference type="ARBA" id="ARBA00012020"/>
    </source>
</evidence>
<dbReference type="Ensembl" id="ENSCPBT00000007978.1">
    <property type="protein sequence ID" value="ENSCPBP00000006613.1"/>
    <property type="gene ID" value="ENSCPBG00000005250.1"/>
</dbReference>
<sequence length="162" mass="17234">MVSRSRAPGAGQALLPECKLVTNACPGAGLGPAPPRGEKAHIPETASPHWGGIGANAPRGDFLTSHPFPGPAAAQEVPISPQAHIYCEGDDVYDVMLNQTNLQFNNNKFYVLQLLEDDGPRSYSVWTRWGRGESFTEKVQLLEVSGGSGKSVPPSLCLSIPL</sequence>
<dbReference type="PANTHER" id="PTHR10459">
    <property type="entry name" value="DNA LIGASE"/>
    <property type="match status" value="1"/>
</dbReference>
<feature type="domain" description="WGR" evidence="6">
    <location>
        <begin position="82"/>
        <end position="162"/>
    </location>
</feature>
<keyword evidence="3" id="KW-0808">Transferase</keyword>
<dbReference type="GO" id="GO:1990404">
    <property type="term" value="F:NAD+-protein mono-ADP-ribosyltransferase activity"/>
    <property type="evidence" value="ECO:0007669"/>
    <property type="project" value="TreeGrafter"/>
</dbReference>
<dbReference type="Pfam" id="PF05406">
    <property type="entry name" value="WGR"/>
    <property type="match status" value="1"/>
</dbReference>
<dbReference type="PROSITE" id="PS51977">
    <property type="entry name" value="WGR"/>
    <property type="match status" value="1"/>
</dbReference>
<evidence type="ECO:0000256" key="3">
    <source>
        <dbReference type="ARBA" id="ARBA00022679"/>
    </source>
</evidence>